<evidence type="ECO:0000313" key="3">
    <source>
        <dbReference type="EMBL" id="JAG17772.1"/>
    </source>
</evidence>
<reference evidence="2" key="2">
    <citation type="submission" date="2014-07" db="EMBL/GenBank/DDBJ databases">
        <authorList>
            <person name="Hull J."/>
        </authorList>
    </citation>
    <scope>NUCLEOTIDE SEQUENCE</scope>
</reference>
<evidence type="ECO:0000256" key="1">
    <source>
        <dbReference type="SAM" id="MobiDB-lite"/>
    </source>
</evidence>
<organism evidence="2">
    <name type="scientific">Lygus hesperus</name>
    <name type="common">Western plant bug</name>
    <dbReference type="NCBI Taxonomy" id="30085"/>
    <lineage>
        <taxon>Eukaryota</taxon>
        <taxon>Metazoa</taxon>
        <taxon>Ecdysozoa</taxon>
        <taxon>Arthropoda</taxon>
        <taxon>Hexapoda</taxon>
        <taxon>Insecta</taxon>
        <taxon>Pterygota</taxon>
        <taxon>Neoptera</taxon>
        <taxon>Paraneoptera</taxon>
        <taxon>Hemiptera</taxon>
        <taxon>Heteroptera</taxon>
        <taxon>Panheteroptera</taxon>
        <taxon>Cimicomorpha</taxon>
        <taxon>Miridae</taxon>
        <taxon>Mirini</taxon>
        <taxon>Lygus</taxon>
    </lineage>
</organism>
<sequence>MSDQHSDQDMDLEDLSPIETKLLDRTDSMRPVNGEEMDAWKKERGTCQEQTGEDEDNFNSITTTINLRSAAGIDGGYDYDSRRPIMVSSDLEHWRTEKEDPKDENLENEEERIIRLPSENEVTDMSLMQQSITSNCYESLSQTSLNNSSDCLNFSHREREAAYLKHAEIFENWNYSDEERAFLRHRVETFSREQCIIHCILGHMLMTPDEMLGARQKGLKPDDARQALLCLAIGSHWDVYNLAIIMAFSEKLNVLLRLSGDGMYRNLLEEPRANIESHIKVHVLEDSATPYLLYSNM</sequence>
<proteinExistence type="predicted"/>
<dbReference type="AlphaFoldDB" id="A0A0A9WKC9"/>
<evidence type="ECO:0000313" key="2">
    <source>
        <dbReference type="EMBL" id="JAG07876.1"/>
    </source>
</evidence>
<dbReference type="EMBL" id="GBHO01035728">
    <property type="protein sequence ID" value="JAG07876.1"/>
    <property type="molecule type" value="Transcribed_RNA"/>
</dbReference>
<feature type="region of interest" description="Disordered" evidence="1">
    <location>
        <begin position="1"/>
        <end position="57"/>
    </location>
</feature>
<evidence type="ECO:0000313" key="4">
    <source>
        <dbReference type="EMBL" id="JAG56325.1"/>
    </source>
</evidence>
<gene>
    <name evidence="2" type="primary">S5_1</name>
    <name evidence="3" type="synonym">S5_2</name>
    <name evidence="2" type="ORF">CM83_68172</name>
    <name evidence="3" type="ORF">CM83_68183</name>
</gene>
<protein>
    <submittedName>
        <fullName evidence="2">Outer capsid protein VP5</fullName>
    </submittedName>
</protein>
<accession>A0A0A9WKC9</accession>
<dbReference type="EMBL" id="GBRD01009499">
    <property type="protein sequence ID" value="JAG56325.1"/>
    <property type="molecule type" value="Transcribed_RNA"/>
</dbReference>
<dbReference type="EMBL" id="GBHO01025832">
    <property type="protein sequence ID" value="JAG17772.1"/>
    <property type="molecule type" value="Transcribed_RNA"/>
</dbReference>
<name>A0A0A9WKC9_LYGHE</name>
<reference evidence="4" key="3">
    <citation type="submission" date="2014-09" db="EMBL/GenBank/DDBJ databases">
        <authorList>
            <person name="Magalhaes I.L.F."/>
            <person name="Oliveira U."/>
            <person name="Santos F.R."/>
            <person name="Vidigal T.H.D.A."/>
            <person name="Brescovit A.D."/>
            <person name="Santos A.J."/>
        </authorList>
    </citation>
    <scope>NUCLEOTIDE SEQUENCE</scope>
</reference>
<reference evidence="2" key="1">
    <citation type="journal article" date="2014" name="PLoS ONE">
        <title>Transcriptome-Based Identification of ABC Transporters in the Western Tarnished Plant Bug Lygus hesperus.</title>
        <authorList>
            <person name="Hull J.J."/>
            <person name="Chaney K."/>
            <person name="Geib S.M."/>
            <person name="Fabrick J.A."/>
            <person name="Brent C.S."/>
            <person name="Walsh D."/>
            <person name="Lavine L.C."/>
        </authorList>
    </citation>
    <scope>NUCLEOTIDE SEQUENCE</scope>
</reference>